<dbReference type="AlphaFoldDB" id="A0A2M4D011"/>
<feature type="transmembrane region" description="Helical" evidence="1">
    <location>
        <begin position="7"/>
        <end position="33"/>
    </location>
</feature>
<dbReference type="EMBL" id="GGFL01006736">
    <property type="protein sequence ID" value="MBW70914.1"/>
    <property type="molecule type" value="Transcribed_RNA"/>
</dbReference>
<evidence type="ECO:0000256" key="1">
    <source>
        <dbReference type="SAM" id="Phobius"/>
    </source>
</evidence>
<sequence>MFCVVRVLFSVFFVFNCVPFVSVFEFEFLVSLFEPFRSLASFLHLIPLLFIRFRFLVQQSFFQSFSICTPVCYKCY</sequence>
<name>A0A2M4D011_ANODA</name>
<keyword evidence="1" id="KW-0472">Membrane</keyword>
<organism evidence="2">
    <name type="scientific">Anopheles darlingi</name>
    <name type="common">Mosquito</name>
    <dbReference type="NCBI Taxonomy" id="43151"/>
    <lineage>
        <taxon>Eukaryota</taxon>
        <taxon>Metazoa</taxon>
        <taxon>Ecdysozoa</taxon>
        <taxon>Arthropoda</taxon>
        <taxon>Hexapoda</taxon>
        <taxon>Insecta</taxon>
        <taxon>Pterygota</taxon>
        <taxon>Neoptera</taxon>
        <taxon>Endopterygota</taxon>
        <taxon>Diptera</taxon>
        <taxon>Nematocera</taxon>
        <taxon>Culicoidea</taxon>
        <taxon>Culicidae</taxon>
        <taxon>Anophelinae</taxon>
        <taxon>Anopheles</taxon>
    </lineage>
</organism>
<proteinExistence type="predicted"/>
<reference evidence="2" key="1">
    <citation type="submission" date="2018-01" db="EMBL/GenBank/DDBJ databases">
        <title>An insight into the sialome of Amazonian anophelines.</title>
        <authorList>
            <person name="Ribeiro J.M."/>
            <person name="Scarpassa V."/>
            <person name="Calvo E."/>
        </authorList>
    </citation>
    <scope>NUCLEOTIDE SEQUENCE</scope>
</reference>
<evidence type="ECO:0000313" key="2">
    <source>
        <dbReference type="EMBL" id="MBW70914.1"/>
    </source>
</evidence>
<keyword evidence="1" id="KW-1133">Transmembrane helix</keyword>
<keyword evidence="1" id="KW-0812">Transmembrane</keyword>
<protein>
    <submittedName>
        <fullName evidence="2">Putative nadh dehydrogenase subunit 4l mitochondrion</fullName>
    </submittedName>
</protein>
<accession>A0A2M4D011</accession>
<feature type="transmembrane region" description="Helical" evidence="1">
    <location>
        <begin position="39"/>
        <end position="57"/>
    </location>
</feature>